<dbReference type="CDD" id="cd04647">
    <property type="entry name" value="LbH_MAT_like"/>
    <property type="match status" value="1"/>
</dbReference>
<dbReference type="InterPro" id="IPR001451">
    <property type="entry name" value="Hexapep"/>
</dbReference>
<evidence type="ECO:0000313" key="2">
    <source>
        <dbReference type="Proteomes" id="UP000295496"/>
    </source>
</evidence>
<dbReference type="PANTHER" id="PTHR23416">
    <property type="entry name" value="SIALIC ACID SYNTHASE-RELATED"/>
    <property type="match status" value="1"/>
</dbReference>
<evidence type="ECO:0000313" key="1">
    <source>
        <dbReference type="EMBL" id="TCK70540.1"/>
    </source>
</evidence>
<keyword evidence="2" id="KW-1185">Reference proteome</keyword>
<gene>
    <name evidence="1" type="ORF">EV692_0819</name>
</gene>
<dbReference type="Proteomes" id="UP000295496">
    <property type="component" value="Unassembled WGS sequence"/>
</dbReference>
<comment type="caution">
    <text evidence="1">The sequence shown here is derived from an EMBL/GenBank/DDBJ whole genome shotgun (WGS) entry which is preliminary data.</text>
</comment>
<organism evidence="1 2">
    <name type="scientific">Lonepinella koalarum</name>
    <dbReference type="NCBI Taxonomy" id="53417"/>
    <lineage>
        <taxon>Bacteria</taxon>
        <taxon>Pseudomonadati</taxon>
        <taxon>Pseudomonadota</taxon>
        <taxon>Gammaproteobacteria</taxon>
        <taxon>Pasteurellales</taxon>
        <taxon>Pasteurellaceae</taxon>
        <taxon>Lonepinella</taxon>
    </lineage>
</organism>
<proteinExistence type="predicted"/>
<keyword evidence="1" id="KW-0808">Transferase</keyword>
<dbReference type="InterPro" id="IPR011004">
    <property type="entry name" value="Trimer_LpxA-like_sf"/>
</dbReference>
<name>A0A4R1L0X1_9PAST</name>
<dbReference type="EMBL" id="SMGJ01000002">
    <property type="protein sequence ID" value="TCK70540.1"/>
    <property type="molecule type" value="Genomic_DNA"/>
</dbReference>
<protein>
    <submittedName>
        <fullName evidence="1">Transferase family hexapeptide repeat protein</fullName>
    </submittedName>
</protein>
<sequence length="185" mass="20596">MHFIFKILKKIISVIRSLKFYCYVKICGGKIIGLPRVGEKVIWKYPPHSGISIGKNFDIGHNCFLEVPKGANLNIGDNVKLTHSVTISCLNYIEIGNDTLIAEFCSIRDSTHNIKLNSLIRHQQAIKGMIKIGNDVWVGRNTSIFNDVTINDGCVIGANSLCSKNSYVKNTINVGIPCSYLKNRI</sequence>
<dbReference type="AlphaFoldDB" id="A0A4R1L0X1"/>
<dbReference type="InterPro" id="IPR051159">
    <property type="entry name" value="Hexapeptide_acetyltransf"/>
</dbReference>
<dbReference type="Gene3D" id="2.160.10.10">
    <property type="entry name" value="Hexapeptide repeat proteins"/>
    <property type="match status" value="1"/>
</dbReference>
<reference evidence="1 2" key="1">
    <citation type="submission" date="2019-03" db="EMBL/GenBank/DDBJ databases">
        <title>Genomic Encyclopedia of Type Strains, Phase IV (KMG-IV): sequencing the most valuable type-strain genomes for metagenomic binning, comparative biology and taxonomic classification.</title>
        <authorList>
            <person name="Goeker M."/>
        </authorList>
    </citation>
    <scope>NUCLEOTIDE SEQUENCE [LARGE SCALE GENOMIC DNA]</scope>
    <source>
        <strain evidence="1 2">DSM 10053</strain>
    </source>
</reference>
<dbReference type="Pfam" id="PF00132">
    <property type="entry name" value="Hexapep"/>
    <property type="match status" value="1"/>
</dbReference>
<accession>A0A4R1L0X1</accession>
<dbReference type="GO" id="GO:0016740">
    <property type="term" value="F:transferase activity"/>
    <property type="evidence" value="ECO:0007669"/>
    <property type="project" value="UniProtKB-KW"/>
</dbReference>
<dbReference type="SUPFAM" id="SSF51161">
    <property type="entry name" value="Trimeric LpxA-like enzymes"/>
    <property type="match status" value="1"/>
</dbReference>
<dbReference type="RefSeq" id="WP_132300797.1">
    <property type="nucleotide sequence ID" value="NZ_CP170642.1"/>
</dbReference>